<evidence type="ECO:0000256" key="2">
    <source>
        <dbReference type="ARBA" id="ARBA00022676"/>
    </source>
</evidence>
<dbReference type="PANTHER" id="PTHR12526:SF640">
    <property type="entry name" value="COLANIC ACID BIOSYNTHESIS GLYCOSYLTRANSFERASE WCAL-RELATED"/>
    <property type="match status" value="1"/>
</dbReference>
<name>A0ABU5YS30_9MYCO</name>
<accession>A0ABU5YS30</accession>
<organism evidence="5 6">
    <name type="scientific">[Mycobacterium] vasticus</name>
    <dbReference type="NCBI Taxonomy" id="2875777"/>
    <lineage>
        <taxon>Bacteria</taxon>
        <taxon>Bacillati</taxon>
        <taxon>Actinomycetota</taxon>
        <taxon>Actinomycetes</taxon>
        <taxon>Mycobacteriales</taxon>
        <taxon>Mycobacteriaceae</taxon>
        <taxon>Mycolicibacter</taxon>
    </lineage>
</organism>
<dbReference type="Gene3D" id="3.40.50.2000">
    <property type="entry name" value="Glycogen Phosphorylase B"/>
    <property type="match status" value="2"/>
</dbReference>
<proteinExistence type="inferred from homology"/>
<keyword evidence="6" id="KW-1185">Reference proteome</keyword>
<dbReference type="PANTHER" id="PTHR12526">
    <property type="entry name" value="GLYCOSYLTRANSFERASE"/>
    <property type="match status" value="1"/>
</dbReference>
<dbReference type="InterPro" id="IPR001296">
    <property type="entry name" value="Glyco_trans_1"/>
</dbReference>
<comment type="similarity">
    <text evidence="1">Belongs to the glycosyltransferase group 1 family. Glycosyltransferase 4 subfamily.</text>
</comment>
<dbReference type="EMBL" id="JAYJJQ010000001">
    <property type="protein sequence ID" value="MEB3067792.1"/>
    <property type="molecule type" value="Genomic_DNA"/>
</dbReference>
<evidence type="ECO:0000313" key="6">
    <source>
        <dbReference type="Proteomes" id="UP001299283"/>
    </source>
</evidence>
<gene>
    <name evidence="5" type="ORF">K5L39_01195</name>
</gene>
<keyword evidence="2 5" id="KW-0328">Glycosyltransferase</keyword>
<keyword evidence="3 5" id="KW-0808">Transferase</keyword>
<dbReference type="SUPFAM" id="SSF53756">
    <property type="entry name" value="UDP-Glycosyltransferase/glycogen phosphorylase"/>
    <property type="match status" value="1"/>
</dbReference>
<dbReference type="EC" id="2.4.-.-" evidence="5"/>
<evidence type="ECO:0000256" key="3">
    <source>
        <dbReference type="ARBA" id="ARBA00022679"/>
    </source>
</evidence>
<evidence type="ECO:0000259" key="4">
    <source>
        <dbReference type="Pfam" id="PF00534"/>
    </source>
</evidence>
<protein>
    <submittedName>
        <fullName evidence="5">Glycosyltransferase family 4 protein</fullName>
        <ecNumber evidence="5">2.4.-.-</ecNumber>
    </submittedName>
</protein>
<feature type="domain" description="Glycosyl transferase family 1" evidence="4">
    <location>
        <begin position="186"/>
        <end position="338"/>
    </location>
</feature>
<dbReference type="GO" id="GO:0016757">
    <property type="term" value="F:glycosyltransferase activity"/>
    <property type="evidence" value="ECO:0007669"/>
    <property type="project" value="UniProtKB-KW"/>
</dbReference>
<reference evidence="5 6" key="1">
    <citation type="submission" date="2023-12" db="EMBL/GenBank/DDBJ databases">
        <title>Description of new species of Mycobacterium terrae complex isolated from sewage at the Sao Paulo Zoological Park Foundation in Brazil.</title>
        <authorList>
            <person name="Romagnoli C.L."/>
            <person name="Conceicao E.C."/>
            <person name="Machado E."/>
            <person name="Barreto L.B.P.F."/>
            <person name="Sharma A."/>
            <person name="Silva N.M."/>
            <person name="Marques L.E."/>
            <person name="Juliana M.A."/>
            <person name="Lourenco M.C.S."/>
            <person name="Digiampietri L.A."/>
            <person name="Suffys P.N."/>
            <person name="Viana-Niero C."/>
        </authorList>
    </citation>
    <scope>NUCLEOTIDE SEQUENCE [LARGE SCALE GENOMIC DNA]</scope>
    <source>
        <strain evidence="5 6">MYC017</strain>
    </source>
</reference>
<sequence>MHRQPEKLRVLLVGPAPADAASRGGMATVAALMAAHPDAALRIAVISTYSEGSLWHRLSVGSGGMLRATWLVLRRRVGVLHVHLAHGGSVVRKALPLTAARLVGVPAVIHAHSYDFGGWYDRLHRVLQWAVRHVLVADRWLVLGERHVGEYGGRLGVQSGRISVLHNAVRIPDAPTTQTGAETIHAVALGRLGERKGSYDIVAAVSALPQPVRERLRVTLAGDGEIDELAALVTEAGLSDTIHVAGWLDAQARDELLSAAQVFLLPSRDEGLPMALLEAMAYGLVPVTTLVGSIGEVVSDRSTGLVVSPGRSEQIAAALSSLVTDDRLRIRLGSAARARAGDFGLDTWYQRLSTLWTELAIGSGHRSPSLTERL</sequence>
<comment type="caution">
    <text evidence="5">The sequence shown here is derived from an EMBL/GenBank/DDBJ whole genome shotgun (WGS) entry which is preliminary data.</text>
</comment>
<dbReference type="Proteomes" id="UP001299283">
    <property type="component" value="Unassembled WGS sequence"/>
</dbReference>
<dbReference type="RefSeq" id="WP_225399358.1">
    <property type="nucleotide sequence ID" value="NZ_JAYJJQ010000001.1"/>
</dbReference>
<evidence type="ECO:0000256" key="1">
    <source>
        <dbReference type="ARBA" id="ARBA00009481"/>
    </source>
</evidence>
<dbReference type="Pfam" id="PF00534">
    <property type="entry name" value="Glycos_transf_1"/>
    <property type="match status" value="1"/>
</dbReference>
<dbReference type="CDD" id="cd03801">
    <property type="entry name" value="GT4_PimA-like"/>
    <property type="match status" value="1"/>
</dbReference>
<evidence type="ECO:0000313" key="5">
    <source>
        <dbReference type="EMBL" id="MEB3067792.1"/>
    </source>
</evidence>